<dbReference type="RefSeq" id="WP_132130508.1">
    <property type="nucleotide sequence ID" value="NZ_SMAD01000015.1"/>
</dbReference>
<keyword evidence="4 14" id="KW-1134">Transmembrane beta strand</keyword>
<comment type="caution">
    <text evidence="19">The sequence shown here is derived from an EMBL/GenBank/DDBJ whole genome shotgun (WGS) entry which is preliminary data.</text>
</comment>
<name>A0A4R3KLR8_9SPHI</name>
<evidence type="ECO:0000256" key="1">
    <source>
        <dbReference type="ARBA" id="ARBA00004571"/>
    </source>
</evidence>
<evidence type="ECO:0000256" key="14">
    <source>
        <dbReference type="PROSITE-ProRule" id="PRU01360"/>
    </source>
</evidence>
<proteinExistence type="inferred from homology"/>
<evidence type="ECO:0000256" key="12">
    <source>
        <dbReference type="ARBA" id="ARBA00023170"/>
    </source>
</evidence>
<dbReference type="GO" id="GO:0015344">
    <property type="term" value="F:siderophore uptake transmembrane transporter activity"/>
    <property type="evidence" value="ECO:0007669"/>
    <property type="project" value="TreeGrafter"/>
</dbReference>
<evidence type="ECO:0000313" key="19">
    <source>
        <dbReference type="EMBL" id="TCS85093.1"/>
    </source>
</evidence>
<evidence type="ECO:0000313" key="20">
    <source>
        <dbReference type="Proteomes" id="UP000295807"/>
    </source>
</evidence>
<dbReference type="NCBIfam" id="TIGR01783">
    <property type="entry name" value="TonB-siderophor"/>
    <property type="match status" value="1"/>
</dbReference>
<comment type="subcellular location">
    <subcellularLocation>
        <location evidence="1 14">Cell outer membrane</location>
        <topology evidence="1 14">Multi-pass membrane protein</topology>
    </subcellularLocation>
</comment>
<dbReference type="Pfam" id="PF13715">
    <property type="entry name" value="CarbopepD_reg_2"/>
    <property type="match status" value="1"/>
</dbReference>
<dbReference type="InterPro" id="IPR037066">
    <property type="entry name" value="Plug_dom_sf"/>
</dbReference>
<dbReference type="AlphaFoldDB" id="A0A4R3KLR8"/>
<keyword evidence="6 14" id="KW-0812">Transmembrane</keyword>
<dbReference type="PROSITE" id="PS52016">
    <property type="entry name" value="TONB_DEPENDENT_REC_3"/>
    <property type="match status" value="1"/>
</dbReference>
<keyword evidence="20" id="KW-1185">Reference proteome</keyword>
<evidence type="ECO:0000256" key="6">
    <source>
        <dbReference type="ARBA" id="ARBA00022692"/>
    </source>
</evidence>
<dbReference type="Gene3D" id="2.40.170.20">
    <property type="entry name" value="TonB-dependent receptor, beta-barrel domain"/>
    <property type="match status" value="1"/>
</dbReference>
<evidence type="ECO:0000259" key="18">
    <source>
        <dbReference type="Pfam" id="PF07715"/>
    </source>
</evidence>
<keyword evidence="12 19" id="KW-0675">Receptor</keyword>
<dbReference type="InterPro" id="IPR036942">
    <property type="entry name" value="Beta-barrel_TonB_sf"/>
</dbReference>
<dbReference type="InterPro" id="IPR010917">
    <property type="entry name" value="TonB_rcpt_CS"/>
</dbReference>
<evidence type="ECO:0000256" key="13">
    <source>
        <dbReference type="ARBA" id="ARBA00023237"/>
    </source>
</evidence>
<dbReference type="CDD" id="cd01347">
    <property type="entry name" value="ligand_gated_channel"/>
    <property type="match status" value="1"/>
</dbReference>
<dbReference type="Pfam" id="PF00593">
    <property type="entry name" value="TonB_dep_Rec_b-barrel"/>
    <property type="match status" value="1"/>
</dbReference>
<keyword evidence="11 14" id="KW-0472">Membrane</keyword>
<dbReference type="OrthoDB" id="9775095at2"/>
<keyword evidence="10 15" id="KW-0798">TonB box</keyword>
<reference evidence="19 20" key="1">
    <citation type="submission" date="2019-03" db="EMBL/GenBank/DDBJ databases">
        <title>Genomic Encyclopedia of Type Strains, Phase IV (KMG-IV): sequencing the most valuable type-strain genomes for metagenomic binning, comparative biology and taxonomic classification.</title>
        <authorList>
            <person name="Goeker M."/>
        </authorList>
    </citation>
    <scope>NUCLEOTIDE SEQUENCE [LARGE SCALE GENOMIC DNA]</scope>
    <source>
        <strain evidence="19 20">DSM 21100</strain>
    </source>
</reference>
<evidence type="ECO:0000256" key="16">
    <source>
        <dbReference type="SAM" id="SignalP"/>
    </source>
</evidence>
<dbReference type="InterPro" id="IPR008969">
    <property type="entry name" value="CarboxyPept-like_regulatory"/>
</dbReference>
<dbReference type="InterPro" id="IPR012910">
    <property type="entry name" value="Plug_dom"/>
</dbReference>
<feature type="signal peptide" evidence="16">
    <location>
        <begin position="1"/>
        <end position="23"/>
    </location>
</feature>
<feature type="domain" description="TonB-dependent receptor plug" evidence="18">
    <location>
        <begin position="138"/>
        <end position="231"/>
    </location>
</feature>
<evidence type="ECO:0000256" key="5">
    <source>
        <dbReference type="ARBA" id="ARBA00022496"/>
    </source>
</evidence>
<keyword evidence="5" id="KW-0410">Iron transport</keyword>
<accession>A0A4R3KLR8</accession>
<dbReference type="GO" id="GO:0015891">
    <property type="term" value="P:siderophore transport"/>
    <property type="evidence" value="ECO:0007669"/>
    <property type="project" value="InterPro"/>
</dbReference>
<dbReference type="Pfam" id="PF07715">
    <property type="entry name" value="Plug"/>
    <property type="match status" value="1"/>
</dbReference>
<keyword evidence="3 14" id="KW-0813">Transport</keyword>
<organism evidence="19 20">
    <name type="scientific">Anseongella ginsenosidimutans</name>
    <dbReference type="NCBI Taxonomy" id="496056"/>
    <lineage>
        <taxon>Bacteria</taxon>
        <taxon>Pseudomonadati</taxon>
        <taxon>Bacteroidota</taxon>
        <taxon>Sphingobacteriia</taxon>
        <taxon>Sphingobacteriales</taxon>
        <taxon>Sphingobacteriaceae</taxon>
        <taxon>Anseongella</taxon>
    </lineage>
</organism>
<dbReference type="Gene3D" id="2.170.130.10">
    <property type="entry name" value="TonB-dependent receptor, plug domain"/>
    <property type="match status" value="1"/>
</dbReference>
<dbReference type="EMBL" id="SMAD01000015">
    <property type="protein sequence ID" value="TCS85093.1"/>
    <property type="molecule type" value="Genomic_DNA"/>
</dbReference>
<evidence type="ECO:0000256" key="9">
    <source>
        <dbReference type="ARBA" id="ARBA00023065"/>
    </source>
</evidence>
<evidence type="ECO:0000256" key="15">
    <source>
        <dbReference type="RuleBase" id="RU003357"/>
    </source>
</evidence>
<evidence type="ECO:0000259" key="17">
    <source>
        <dbReference type="Pfam" id="PF00593"/>
    </source>
</evidence>
<keyword evidence="9" id="KW-0406">Ion transport</keyword>
<keyword evidence="7 16" id="KW-0732">Signal</keyword>
<evidence type="ECO:0000256" key="3">
    <source>
        <dbReference type="ARBA" id="ARBA00022448"/>
    </source>
</evidence>
<dbReference type="GO" id="GO:0009279">
    <property type="term" value="C:cell outer membrane"/>
    <property type="evidence" value="ECO:0007669"/>
    <property type="project" value="UniProtKB-SubCell"/>
</dbReference>
<dbReference type="Proteomes" id="UP000295807">
    <property type="component" value="Unassembled WGS sequence"/>
</dbReference>
<dbReference type="PROSITE" id="PS01156">
    <property type="entry name" value="TONB_DEPENDENT_REC_2"/>
    <property type="match status" value="1"/>
</dbReference>
<feature type="chain" id="PRO_5020211333" evidence="16">
    <location>
        <begin position="24"/>
        <end position="808"/>
    </location>
</feature>
<dbReference type="InterPro" id="IPR039426">
    <property type="entry name" value="TonB-dep_rcpt-like"/>
</dbReference>
<gene>
    <name evidence="19" type="ORF">EDD80_11576</name>
</gene>
<dbReference type="Gene3D" id="2.60.40.1120">
    <property type="entry name" value="Carboxypeptidase-like, regulatory domain"/>
    <property type="match status" value="1"/>
</dbReference>
<feature type="domain" description="TonB-dependent receptor-like beta-barrel" evidence="17">
    <location>
        <begin position="361"/>
        <end position="780"/>
    </location>
</feature>
<dbReference type="PANTHER" id="PTHR32552">
    <property type="entry name" value="FERRICHROME IRON RECEPTOR-RELATED"/>
    <property type="match status" value="1"/>
</dbReference>
<keyword evidence="8" id="KW-0408">Iron</keyword>
<comment type="similarity">
    <text evidence="2 14 15">Belongs to the TonB-dependent receptor family.</text>
</comment>
<dbReference type="PANTHER" id="PTHR32552:SF68">
    <property type="entry name" value="FERRICHROME OUTER MEMBRANE TRANSPORTER_PHAGE RECEPTOR"/>
    <property type="match status" value="1"/>
</dbReference>
<evidence type="ECO:0000256" key="10">
    <source>
        <dbReference type="ARBA" id="ARBA00023077"/>
    </source>
</evidence>
<evidence type="ECO:0000256" key="11">
    <source>
        <dbReference type="ARBA" id="ARBA00023136"/>
    </source>
</evidence>
<evidence type="ECO:0000256" key="4">
    <source>
        <dbReference type="ARBA" id="ARBA00022452"/>
    </source>
</evidence>
<evidence type="ECO:0000256" key="2">
    <source>
        <dbReference type="ARBA" id="ARBA00009810"/>
    </source>
</evidence>
<keyword evidence="13 14" id="KW-0998">Cell outer membrane</keyword>
<protein>
    <submittedName>
        <fullName evidence="19">Iron complex outermembrane receptor protein</fullName>
    </submittedName>
</protein>
<sequence length="808" mass="89183">MNPSKLLLHIALLLIIPFTSSIAQQKPAATLRGTVTTSDGQPAAGVTLRLKDKNNGAATGENGEYRIAISEEGTYTVIASAVGRQTVEKTIRIDGPGTFRLDFVLSGNAEQLKEVVVLSGRDVNKIDRFAAKMPLTNLENPQIYNTVSSEVMKQQAIVNFDDAMRNVPGIVRTWESTGRGGDGASYFALRGFDAQPVLYNGLPGLTSGNLDPAGVEEIQVLKGPSGTLFGGSFYSYGGIINTITKKPYFTTGGEVAYQAGSFGLNRVTLDFNTPLGEQEKVAMRVNAAYHTENSFQDAGFKESFYVAPSLVYQVNDRLSLHLNAEILQEERALASIFFHSDRVSPLDFKNIAELNLNNELSFTSDELTIKNPRYNLQALAVYQLSSEWTSQTVVSQGRVRSDGIYSYIWDDDPGNEWFSQYFHNEDQVTNTLDIQQNFNGDFNIGGMRNRVVVGLEYFNRQVTDQGSGWAVGRKVTPWGDVAPPADTLETVPMTAASIDELLAGTGTTNSDIANSSYSAYFSNVLNVTPQLMAMVSLRADYFDSRGEKSAEDDDYDQFALSPKFGLVYQPVPDKVSLFANYMNAFINVAPRQVFDEEGNYLSTRSFKPEHANQLEFGVKAGLFSDRLFGTLSVYNIRVSDRVYPDPANTFNSVQGGTVRSQGFEIDIQAHPVEGLNLLAGYSYNDIETVDGNNTDFYSEPGRSPGGQGPQNLANFWATYTFTRGPVRNFGIGLGGNYGSEYKVIDNSQTGDFYLPAYTLLNASLFYNSSRFRVTFNVNNLTDEVYYTGYWSVNPQRPRNFIAGFAYKF</sequence>
<evidence type="ECO:0000256" key="7">
    <source>
        <dbReference type="ARBA" id="ARBA00022729"/>
    </source>
</evidence>
<dbReference type="SUPFAM" id="SSF56935">
    <property type="entry name" value="Porins"/>
    <property type="match status" value="1"/>
</dbReference>
<dbReference type="GO" id="GO:0038023">
    <property type="term" value="F:signaling receptor activity"/>
    <property type="evidence" value="ECO:0007669"/>
    <property type="project" value="InterPro"/>
</dbReference>
<dbReference type="SUPFAM" id="SSF49464">
    <property type="entry name" value="Carboxypeptidase regulatory domain-like"/>
    <property type="match status" value="1"/>
</dbReference>
<evidence type="ECO:0000256" key="8">
    <source>
        <dbReference type="ARBA" id="ARBA00023004"/>
    </source>
</evidence>
<dbReference type="InterPro" id="IPR010105">
    <property type="entry name" value="TonB_sidphr_rcpt"/>
</dbReference>
<dbReference type="InterPro" id="IPR000531">
    <property type="entry name" value="Beta-barrel_TonB"/>
</dbReference>